<dbReference type="AlphaFoldDB" id="A0A0A9ATV9"/>
<reference evidence="2" key="2">
    <citation type="journal article" date="2015" name="Data Brief">
        <title>Shoot transcriptome of the giant reed, Arundo donax.</title>
        <authorList>
            <person name="Barrero R.A."/>
            <person name="Guerrero F.D."/>
            <person name="Moolhuijzen P."/>
            <person name="Goolsby J.A."/>
            <person name="Tidwell J."/>
            <person name="Bellgard S.E."/>
            <person name="Bellgard M.I."/>
        </authorList>
    </citation>
    <scope>NUCLEOTIDE SEQUENCE</scope>
    <source>
        <tissue evidence="2">Shoot tissue taken approximately 20 cm above the soil surface</tissue>
    </source>
</reference>
<name>A0A0A9ATV9_ARUDO</name>
<protein>
    <submittedName>
        <fullName evidence="2">Uncharacterized protein</fullName>
    </submittedName>
</protein>
<evidence type="ECO:0000313" key="2">
    <source>
        <dbReference type="EMBL" id="JAD53318.1"/>
    </source>
</evidence>
<proteinExistence type="predicted"/>
<dbReference type="EMBL" id="GBRH01244577">
    <property type="protein sequence ID" value="JAD53318.1"/>
    <property type="molecule type" value="Transcribed_RNA"/>
</dbReference>
<evidence type="ECO:0000256" key="1">
    <source>
        <dbReference type="SAM" id="MobiDB-lite"/>
    </source>
</evidence>
<accession>A0A0A9ATV9</accession>
<feature type="compositionally biased region" description="Basic and acidic residues" evidence="1">
    <location>
        <begin position="1"/>
        <end position="11"/>
    </location>
</feature>
<sequence>MDKAQQGEAVRHGPGGEAHRRHPRVPRRREPVLPRAVPLHQGEHSPPAPTHNLLAQV</sequence>
<feature type="region of interest" description="Disordered" evidence="1">
    <location>
        <begin position="1"/>
        <end position="57"/>
    </location>
</feature>
<reference evidence="2" key="1">
    <citation type="submission" date="2014-09" db="EMBL/GenBank/DDBJ databases">
        <authorList>
            <person name="Magalhaes I.L.F."/>
            <person name="Oliveira U."/>
            <person name="Santos F.R."/>
            <person name="Vidigal T.H.D.A."/>
            <person name="Brescovit A.D."/>
            <person name="Santos A.J."/>
        </authorList>
    </citation>
    <scope>NUCLEOTIDE SEQUENCE</scope>
    <source>
        <tissue evidence="2">Shoot tissue taken approximately 20 cm above the soil surface</tissue>
    </source>
</reference>
<organism evidence="2">
    <name type="scientific">Arundo donax</name>
    <name type="common">Giant reed</name>
    <name type="synonym">Donax arundinaceus</name>
    <dbReference type="NCBI Taxonomy" id="35708"/>
    <lineage>
        <taxon>Eukaryota</taxon>
        <taxon>Viridiplantae</taxon>
        <taxon>Streptophyta</taxon>
        <taxon>Embryophyta</taxon>
        <taxon>Tracheophyta</taxon>
        <taxon>Spermatophyta</taxon>
        <taxon>Magnoliopsida</taxon>
        <taxon>Liliopsida</taxon>
        <taxon>Poales</taxon>
        <taxon>Poaceae</taxon>
        <taxon>PACMAD clade</taxon>
        <taxon>Arundinoideae</taxon>
        <taxon>Arundineae</taxon>
        <taxon>Arundo</taxon>
    </lineage>
</organism>